<evidence type="ECO:0000313" key="6">
    <source>
        <dbReference type="EMBL" id="OAZ04911.1"/>
    </source>
</evidence>
<evidence type="ECO:0000313" key="7">
    <source>
        <dbReference type="Proteomes" id="UP000093807"/>
    </source>
</evidence>
<keyword evidence="3" id="KW-1015">Disulfide bond</keyword>
<feature type="domain" description="Thioredoxin" evidence="5">
    <location>
        <begin position="350"/>
        <end position="512"/>
    </location>
</feature>
<evidence type="ECO:0000259" key="5">
    <source>
        <dbReference type="PROSITE" id="PS51352"/>
    </source>
</evidence>
<gene>
    <name evidence="6" type="primary">resA_2</name>
    <name evidence="6" type="ORF">FLB_07590</name>
</gene>
<dbReference type="GO" id="GO:0017004">
    <property type="term" value="P:cytochrome complex assembly"/>
    <property type="evidence" value="ECO:0007669"/>
    <property type="project" value="UniProtKB-KW"/>
</dbReference>
<organism evidence="6 7">
    <name type="scientific">Flavobacterium succinicans</name>
    <dbReference type="NCBI Taxonomy" id="29536"/>
    <lineage>
        <taxon>Bacteria</taxon>
        <taxon>Pseudomonadati</taxon>
        <taxon>Bacteroidota</taxon>
        <taxon>Flavobacteriia</taxon>
        <taxon>Flavobacteriales</taxon>
        <taxon>Flavobacteriaceae</taxon>
        <taxon>Flavobacterium</taxon>
    </lineage>
</organism>
<keyword evidence="4" id="KW-0676">Redox-active center</keyword>
<sequence length="515" mass="61402">MYIFEKSTICEEYQTFTQYRVALNDFITSIKNFTGINSNKKMKKTFILFLSILILSCNKKENTYDKNSFITIIFKNPQINDTTFFGKNNYSLDDNKVYYRFENDFINNKININNTSKTFKIKTTKPIYLYHKYFIKDFCINSYYFYPNDTIIFEYKNSAPFVKSSKNYNYNFNTAFNLKHPLDFNDLIFFEKHKRFKNFKELENDSNERNKRDLKQIIFFDSLYNKELLDEKNYELSLSYLKNKESILSLAPIDILKQSYDLGNETYTYIVNNAFEEIFRPKFIDISDGRMTDFKDQFRKAVNLKEINTDNREYLMFHSLENIAIKGSKEEFLSCYFTYKTESKNSYAIRYFKTKFPKLFKSTIVNKNDDILINGENNKKTLTQIIESCKGKVIYIDFWASWCAPCRVLMPSSKILYEEYKNKNIEFIYISIDSDLKKWSIASKKENLISLKNNFLSLNYPKANIYQDLTMKTIPRFIIYDKKGKLVNSNAPKPDSKAIRDELDKYLNQKIPALR</sequence>
<dbReference type="PANTHER" id="PTHR42852:SF6">
    <property type="entry name" value="THIOL:DISULFIDE INTERCHANGE PROTEIN DSBE"/>
    <property type="match status" value="1"/>
</dbReference>
<dbReference type="Gene3D" id="3.40.30.10">
    <property type="entry name" value="Glutaredoxin"/>
    <property type="match status" value="1"/>
</dbReference>
<dbReference type="PATRIC" id="fig|29536.5.peg.786"/>
<proteinExistence type="predicted"/>
<dbReference type="CDD" id="cd02966">
    <property type="entry name" value="TlpA_like_family"/>
    <property type="match status" value="1"/>
</dbReference>
<comment type="subcellular location">
    <subcellularLocation>
        <location evidence="1">Cell envelope</location>
    </subcellularLocation>
</comment>
<accession>A0A199XUJ6</accession>
<dbReference type="InterPro" id="IPR013766">
    <property type="entry name" value="Thioredoxin_domain"/>
</dbReference>
<dbReference type="InterPro" id="IPR036249">
    <property type="entry name" value="Thioredoxin-like_sf"/>
</dbReference>
<dbReference type="InterPro" id="IPR050553">
    <property type="entry name" value="Thioredoxin_ResA/DsbE_sf"/>
</dbReference>
<evidence type="ECO:0000256" key="1">
    <source>
        <dbReference type="ARBA" id="ARBA00004196"/>
    </source>
</evidence>
<dbReference type="AlphaFoldDB" id="A0A199XUJ6"/>
<comment type="caution">
    <text evidence="6">The sequence shown here is derived from an EMBL/GenBank/DDBJ whole genome shotgun (WGS) entry which is preliminary data.</text>
</comment>
<evidence type="ECO:0000256" key="2">
    <source>
        <dbReference type="ARBA" id="ARBA00022748"/>
    </source>
</evidence>
<dbReference type="EMBL" id="JMTM01000017">
    <property type="protein sequence ID" value="OAZ04911.1"/>
    <property type="molecule type" value="Genomic_DNA"/>
</dbReference>
<dbReference type="Proteomes" id="UP000093807">
    <property type="component" value="Unassembled WGS sequence"/>
</dbReference>
<dbReference type="Pfam" id="PF13905">
    <property type="entry name" value="Thioredoxin_8"/>
    <property type="match status" value="1"/>
</dbReference>
<protein>
    <submittedName>
        <fullName evidence="6">Thiol-disulfide oxidoreductase ResA</fullName>
    </submittedName>
</protein>
<dbReference type="SUPFAM" id="SSF52833">
    <property type="entry name" value="Thioredoxin-like"/>
    <property type="match status" value="1"/>
</dbReference>
<name>A0A199XUJ6_9FLAO</name>
<dbReference type="PANTHER" id="PTHR42852">
    <property type="entry name" value="THIOL:DISULFIDE INTERCHANGE PROTEIN DSBE"/>
    <property type="match status" value="1"/>
</dbReference>
<dbReference type="InterPro" id="IPR012336">
    <property type="entry name" value="Thioredoxin-like_fold"/>
</dbReference>
<evidence type="ECO:0000256" key="4">
    <source>
        <dbReference type="ARBA" id="ARBA00023284"/>
    </source>
</evidence>
<keyword evidence="2" id="KW-0201">Cytochrome c-type biogenesis</keyword>
<keyword evidence="7" id="KW-1185">Reference proteome</keyword>
<evidence type="ECO:0000256" key="3">
    <source>
        <dbReference type="ARBA" id="ARBA00023157"/>
    </source>
</evidence>
<dbReference type="GO" id="GO:0030313">
    <property type="term" value="C:cell envelope"/>
    <property type="evidence" value="ECO:0007669"/>
    <property type="project" value="UniProtKB-SubCell"/>
</dbReference>
<dbReference type="PROSITE" id="PS51352">
    <property type="entry name" value="THIOREDOXIN_2"/>
    <property type="match status" value="1"/>
</dbReference>
<reference evidence="6 7" key="1">
    <citation type="submission" date="2016-06" db="EMBL/GenBank/DDBJ databases">
        <title>Draft genome sequence of Flavobacterium succinicans strain DD5b.</title>
        <authorList>
            <person name="Poehlein A."/>
            <person name="Daniel R."/>
            <person name="Simeonova D.D."/>
        </authorList>
    </citation>
    <scope>NUCLEOTIDE SEQUENCE [LARGE SCALE GENOMIC DNA]</scope>
    <source>
        <strain evidence="6 7">DD5b</strain>
    </source>
</reference>